<proteinExistence type="predicted"/>
<name>A0A813YUM9_9BILA</name>
<protein>
    <submittedName>
        <fullName evidence="1">Uncharacterized protein</fullName>
    </submittedName>
</protein>
<keyword evidence="2" id="KW-1185">Reference proteome</keyword>
<comment type="caution">
    <text evidence="1">The sequence shown here is derived from an EMBL/GenBank/DDBJ whole genome shotgun (WGS) entry which is preliminary data.</text>
</comment>
<dbReference type="EMBL" id="CAJNOC010001770">
    <property type="protein sequence ID" value="CAF0889748.1"/>
    <property type="molecule type" value="Genomic_DNA"/>
</dbReference>
<gene>
    <name evidence="1" type="ORF">OXX778_LOCUS10846</name>
</gene>
<accession>A0A813YUM9</accession>
<organism evidence="1 2">
    <name type="scientific">Brachionus calyciflorus</name>
    <dbReference type="NCBI Taxonomy" id="104777"/>
    <lineage>
        <taxon>Eukaryota</taxon>
        <taxon>Metazoa</taxon>
        <taxon>Spiralia</taxon>
        <taxon>Gnathifera</taxon>
        <taxon>Rotifera</taxon>
        <taxon>Eurotatoria</taxon>
        <taxon>Monogononta</taxon>
        <taxon>Pseudotrocha</taxon>
        <taxon>Ploima</taxon>
        <taxon>Brachionidae</taxon>
        <taxon>Brachionus</taxon>
    </lineage>
</organism>
<dbReference type="AlphaFoldDB" id="A0A813YUM9"/>
<evidence type="ECO:0000313" key="1">
    <source>
        <dbReference type="EMBL" id="CAF0889748.1"/>
    </source>
</evidence>
<evidence type="ECO:0000313" key="2">
    <source>
        <dbReference type="Proteomes" id="UP000663879"/>
    </source>
</evidence>
<sequence>MYSLVCSNRDLKIDKAKIRHDRNIRKFTYEIGDLDLADHVKIKKGLTSGLAHKYYGPFEEHQARNRERLVFKKASTQTDDSCLKTEKLIDIDRTETLETHLIKSIDDLVDFSETSSFVKIDKYNF</sequence>
<dbReference type="Proteomes" id="UP000663879">
    <property type="component" value="Unassembled WGS sequence"/>
</dbReference>
<reference evidence="1" key="1">
    <citation type="submission" date="2021-02" db="EMBL/GenBank/DDBJ databases">
        <authorList>
            <person name="Nowell W R."/>
        </authorList>
    </citation>
    <scope>NUCLEOTIDE SEQUENCE</scope>
    <source>
        <strain evidence="1">Ploen Becks lab</strain>
    </source>
</reference>